<organism evidence="2 3">
    <name type="scientific">Carnegiea gigantea</name>
    <dbReference type="NCBI Taxonomy" id="171969"/>
    <lineage>
        <taxon>Eukaryota</taxon>
        <taxon>Viridiplantae</taxon>
        <taxon>Streptophyta</taxon>
        <taxon>Embryophyta</taxon>
        <taxon>Tracheophyta</taxon>
        <taxon>Spermatophyta</taxon>
        <taxon>Magnoliopsida</taxon>
        <taxon>eudicotyledons</taxon>
        <taxon>Gunneridae</taxon>
        <taxon>Pentapetalae</taxon>
        <taxon>Caryophyllales</taxon>
        <taxon>Cactineae</taxon>
        <taxon>Cactaceae</taxon>
        <taxon>Cactoideae</taxon>
        <taxon>Echinocereeae</taxon>
        <taxon>Carnegiea</taxon>
    </lineage>
</organism>
<comment type="caution">
    <text evidence="2">The sequence shown here is derived from an EMBL/GenBank/DDBJ whole genome shotgun (WGS) entry which is preliminary data.</text>
</comment>
<feature type="domain" description="FAR1" evidence="1">
    <location>
        <begin position="16"/>
        <end position="96"/>
    </location>
</feature>
<reference evidence="2" key="1">
    <citation type="submission" date="2022-04" db="EMBL/GenBank/DDBJ databases">
        <title>Carnegiea gigantea Genome sequencing and assembly v2.</title>
        <authorList>
            <person name="Copetti D."/>
            <person name="Sanderson M.J."/>
            <person name="Burquez A."/>
            <person name="Wojciechowski M.F."/>
        </authorList>
    </citation>
    <scope>NUCLEOTIDE SEQUENCE</scope>
    <source>
        <strain evidence="2">SGP5-SGP5p</strain>
        <tissue evidence="2">Aerial part</tissue>
    </source>
</reference>
<protein>
    <recommendedName>
        <fullName evidence="1">FAR1 domain-containing protein</fullName>
    </recommendedName>
</protein>
<dbReference type="AlphaFoldDB" id="A0A9Q1JKL2"/>
<gene>
    <name evidence="2" type="ORF">Cgig2_009771</name>
</gene>
<sequence>MGRERRCCCLCIIRSKSKSSTTKNKSGKIWKVFVCSKQGYREPRKTPPQSVIALANAISRARENVEERRVKRRRVGTREGCNACMVVSSTNDGQFESLKEIPACFKVDRWTKLAAKKPIFELDTIVSTSYVQVGQQNRMISDAWLWLYKCMDLAGRYIDKLQYVINAAESIQQKPEEVVGGTMRFAQPLAPYQAWLLTCQPYFIAPISAELGLHKMDMRNKDEVIMQMEPAVASNLTADACIKVCPKNLTNLNVDNVLVVKLAGRGLHNSYVVRGMGATKGSSLANTTCQDVCQSTMIWAYQVLKLLQIIKFTPVDQY</sequence>
<accession>A0A9Q1JKL2</accession>
<name>A0A9Q1JKL2_9CARY</name>
<dbReference type="EMBL" id="JAKOGI010002247">
    <property type="protein sequence ID" value="KAJ8422463.1"/>
    <property type="molecule type" value="Genomic_DNA"/>
</dbReference>
<dbReference type="InterPro" id="IPR004330">
    <property type="entry name" value="FAR1_DNA_bnd_dom"/>
</dbReference>
<evidence type="ECO:0000313" key="3">
    <source>
        <dbReference type="Proteomes" id="UP001153076"/>
    </source>
</evidence>
<evidence type="ECO:0000313" key="2">
    <source>
        <dbReference type="EMBL" id="KAJ8422463.1"/>
    </source>
</evidence>
<keyword evidence="3" id="KW-1185">Reference proteome</keyword>
<evidence type="ECO:0000259" key="1">
    <source>
        <dbReference type="Pfam" id="PF03101"/>
    </source>
</evidence>
<dbReference type="Pfam" id="PF03101">
    <property type="entry name" value="FAR1"/>
    <property type="match status" value="1"/>
</dbReference>
<proteinExistence type="predicted"/>
<dbReference type="Proteomes" id="UP001153076">
    <property type="component" value="Unassembled WGS sequence"/>
</dbReference>